<evidence type="ECO:0000256" key="2">
    <source>
        <dbReference type="ARBA" id="ARBA00005215"/>
    </source>
</evidence>
<feature type="binding site" evidence="10">
    <location>
        <position position="115"/>
    </location>
    <ligand>
        <name>Mg(2+)</name>
        <dbReference type="ChEBI" id="CHEBI:18420"/>
        <label>1</label>
    </ligand>
</feature>
<keyword evidence="4 10" id="KW-0963">Cytoplasm</keyword>
<dbReference type="InterPro" id="IPR033391">
    <property type="entry name" value="FBPase_N"/>
</dbReference>
<dbReference type="PANTHER" id="PTHR11556">
    <property type="entry name" value="FRUCTOSE-1,6-BISPHOSPHATASE-RELATED"/>
    <property type="match status" value="1"/>
</dbReference>
<feature type="domain" description="Fructose-1-6-bisphosphatase class 1 C-terminal" evidence="13">
    <location>
        <begin position="201"/>
        <end position="334"/>
    </location>
</feature>
<evidence type="ECO:0000256" key="9">
    <source>
        <dbReference type="ARBA" id="ARBA00023277"/>
    </source>
</evidence>
<evidence type="ECO:0000259" key="13">
    <source>
        <dbReference type="Pfam" id="PF18913"/>
    </source>
</evidence>
<keyword evidence="7 10" id="KW-0378">Hydrolase</keyword>
<dbReference type="PROSITE" id="PS00124">
    <property type="entry name" value="FBPASE"/>
    <property type="match status" value="1"/>
</dbReference>
<feature type="binding site" evidence="10">
    <location>
        <position position="118"/>
    </location>
    <ligand>
        <name>Mg(2+)</name>
        <dbReference type="ChEBI" id="CHEBI:18420"/>
        <label>2</label>
    </ligand>
</feature>
<evidence type="ECO:0000256" key="3">
    <source>
        <dbReference type="ARBA" id="ARBA00010941"/>
    </source>
</evidence>
<dbReference type="InterPro" id="IPR028343">
    <property type="entry name" value="FBPtase"/>
</dbReference>
<dbReference type="HAMAP" id="MF_01855">
    <property type="entry name" value="FBPase_class1"/>
    <property type="match status" value="1"/>
</dbReference>
<dbReference type="GO" id="GO:0006000">
    <property type="term" value="P:fructose metabolic process"/>
    <property type="evidence" value="ECO:0007669"/>
    <property type="project" value="TreeGrafter"/>
</dbReference>
<comment type="subcellular location">
    <subcellularLocation>
        <location evidence="10">Cytoplasm</location>
    </subcellularLocation>
</comment>
<dbReference type="AlphaFoldDB" id="A0A511DAJ6"/>
<dbReference type="Pfam" id="PF18913">
    <property type="entry name" value="FBPase_C"/>
    <property type="match status" value="1"/>
</dbReference>
<dbReference type="Gene3D" id="3.40.190.80">
    <property type="match status" value="1"/>
</dbReference>
<feature type="binding site" evidence="10">
    <location>
        <position position="117"/>
    </location>
    <ligand>
        <name>Mg(2+)</name>
        <dbReference type="ChEBI" id="CHEBI:18420"/>
        <label>1</label>
    </ligand>
</feature>
<dbReference type="Pfam" id="PF00316">
    <property type="entry name" value="FBPase"/>
    <property type="match status" value="1"/>
</dbReference>
<dbReference type="EC" id="3.1.3.11" evidence="10"/>
<organism evidence="14 15">
    <name type="scientific">Pseudonocardia sulfidoxydans NBRC 16205</name>
    <dbReference type="NCBI Taxonomy" id="1223511"/>
    <lineage>
        <taxon>Bacteria</taxon>
        <taxon>Bacillati</taxon>
        <taxon>Actinomycetota</taxon>
        <taxon>Actinomycetes</taxon>
        <taxon>Pseudonocardiales</taxon>
        <taxon>Pseudonocardiaceae</taxon>
        <taxon>Pseudonocardia</taxon>
    </lineage>
</organism>
<feature type="binding site" evidence="10">
    <location>
        <position position="283"/>
    </location>
    <ligand>
        <name>Mg(2+)</name>
        <dbReference type="ChEBI" id="CHEBI:18420"/>
        <label>2</label>
    </ligand>
</feature>
<dbReference type="NCBIfam" id="NF006778">
    <property type="entry name" value="PRK09293.1-1"/>
    <property type="match status" value="1"/>
</dbReference>
<comment type="caution">
    <text evidence="10">Lacks conserved residue(s) required for the propagation of feature annotation.</text>
</comment>
<feature type="binding site" evidence="10">
    <location>
        <position position="115"/>
    </location>
    <ligand>
        <name>Mg(2+)</name>
        <dbReference type="ChEBI" id="CHEBI:18420"/>
        <label>2</label>
    </ligand>
</feature>
<name>A0A511DAJ6_9PSEU</name>
<dbReference type="EMBL" id="BJVJ01000004">
    <property type="protein sequence ID" value="GEL21829.1"/>
    <property type="molecule type" value="Genomic_DNA"/>
</dbReference>
<comment type="catalytic activity">
    <reaction evidence="1 10">
        <text>beta-D-fructose 1,6-bisphosphate + H2O = beta-D-fructose 6-phosphate + phosphate</text>
        <dbReference type="Rhea" id="RHEA:11064"/>
        <dbReference type="ChEBI" id="CHEBI:15377"/>
        <dbReference type="ChEBI" id="CHEBI:32966"/>
        <dbReference type="ChEBI" id="CHEBI:43474"/>
        <dbReference type="ChEBI" id="CHEBI:57634"/>
        <dbReference type="EC" id="3.1.3.11"/>
    </reaction>
</comment>
<dbReference type="InterPro" id="IPR000146">
    <property type="entry name" value="FBPase_class-1"/>
</dbReference>
<gene>
    <name evidence="10 14" type="primary">fbp</name>
    <name evidence="14" type="ORF">PSU4_07830</name>
</gene>
<evidence type="ECO:0000256" key="11">
    <source>
        <dbReference type="RuleBase" id="RU000508"/>
    </source>
</evidence>
<evidence type="ECO:0000256" key="7">
    <source>
        <dbReference type="ARBA" id="ARBA00022801"/>
    </source>
</evidence>
<comment type="cofactor">
    <cofactor evidence="10">
        <name>Mg(2+)</name>
        <dbReference type="ChEBI" id="CHEBI:18420"/>
    </cofactor>
    <text evidence="10">Binds 2 magnesium ions per subunit.</text>
</comment>
<dbReference type="FunFam" id="3.30.540.10:FF:000006">
    <property type="entry name" value="Fructose-1,6-bisphosphatase class 1"/>
    <property type="match status" value="1"/>
</dbReference>
<evidence type="ECO:0000256" key="10">
    <source>
        <dbReference type="HAMAP-Rule" id="MF_01855"/>
    </source>
</evidence>
<dbReference type="PRINTS" id="PR00115">
    <property type="entry name" value="F16BPHPHTASE"/>
</dbReference>
<dbReference type="NCBIfam" id="NF006779">
    <property type="entry name" value="PRK09293.1-3"/>
    <property type="match status" value="1"/>
</dbReference>
<dbReference type="InterPro" id="IPR044015">
    <property type="entry name" value="FBPase_C_dom"/>
</dbReference>
<feature type="binding site" evidence="10">
    <location>
        <position position="211"/>
    </location>
    <ligand>
        <name>substrate</name>
    </ligand>
</feature>
<feature type="binding site" evidence="10">
    <location>
        <begin position="118"/>
        <end position="121"/>
    </location>
    <ligand>
        <name>substrate</name>
    </ligand>
</feature>
<keyword evidence="5" id="KW-0113">Calvin cycle</keyword>
<evidence type="ECO:0000313" key="14">
    <source>
        <dbReference type="EMBL" id="GEL21829.1"/>
    </source>
</evidence>
<dbReference type="Proteomes" id="UP000321685">
    <property type="component" value="Unassembled WGS sequence"/>
</dbReference>
<dbReference type="SUPFAM" id="SSF56655">
    <property type="entry name" value="Carbohydrate phosphatase"/>
    <property type="match status" value="1"/>
</dbReference>
<accession>A0A511DAJ6</accession>
<dbReference type="GO" id="GO:0006002">
    <property type="term" value="P:fructose 6-phosphate metabolic process"/>
    <property type="evidence" value="ECO:0007669"/>
    <property type="project" value="TreeGrafter"/>
</dbReference>
<comment type="caution">
    <text evidence="14">The sequence shown here is derived from an EMBL/GenBank/DDBJ whole genome shotgun (WGS) entry which is preliminary data.</text>
</comment>
<reference evidence="14 15" key="1">
    <citation type="submission" date="2019-07" db="EMBL/GenBank/DDBJ databases">
        <title>Whole genome shotgun sequence of Pseudonocardia sulfidoxydans NBRC 16205.</title>
        <authorList>
            <person name="Hosoyama A."/>
            <person name="Uohara A."/>
            <person name="Ohji S."/>
            <person name="Ichikawa N."/>
        </authorList>
    </citation>
    <scope>NUCLEOTIDE SEQUENCE [LARGE SCALE GENOMIC DNA]</scope>
    <source>
        <strain evidence="14 15">NBRC 16205</strain>
    </source>
</reference>
<dbReference type="GO" id="GO:0005986">
    <property type="term" value="P:sucrose biosynthetic process"/>
    <property type="evidence" value="ECO:0007669"/>
    <property type="project" value="TreeGrafter"/>
</dbReference>
<dbReference type="Gene3D" id="3.30.540.10">
    <property type="entry name" value="Fructose-1,6-Bisphosphatase, subunit A, domain 1"/>
    <property type="match status" value="1"/>
</dbReference>
<dbReference type="PIRSF" id="PIRSF000904">
    <property type="entry name" value="FBPtase_SBPase"/>
    <property type="match status" value="1"/>
</dbReference>
<keyword evidence="15" id="KW-1185">Reference proteome</keyword>
<dbReference type="NCBIfam" id="NF006780">
    <property type="entry name" value="PRK09293.1-4"/>
    <property type="match status" value="1"/>
</dbReference>
<keyword evidence="6 10" id="KW-0479">Metal-binding</keyword>
<evidence type="ECO:0000256" key="1">
    <source>
        <dbReference type="ARBA" id="ARBA00001273"/>
    </source>
</evidence>
<comment type="subunit">
    <text evidence="10">Homotetramer.</text>
</comment>
<feature type="binding site" evidence="10">
    <location>
        <position position="93"/>
    </location>
    <ligand>
        <name>Mg(2+)</name>
        <dbReference type="ChEBI" id="CHEBI:18420"/>
        <label>1</label>
    </ligand>
</feature>
<evidence type="ECO:0000256" key="8">
    <source>
        <dbReference type="ARBA" id="ARBA00022842"/>
    </source>
</evidence>
<dbReference type="PANTHER" id="PTHR11556:SF35">
    <property type="entry name" value="SEDOHEPTULOSE-1,7-BISPHOSPHATASE, CHLOROPLASTIC"/>
    <property type="match status" value="1"/>
</dbReference>
<evidence type="ECO:0000313" key="15">
    <source>
        <dbReference type="Proteomes" id="UP000321685"/>
    </source>
</evidence>
<dbReference type="GO" id="GO:0042132">
    <property type="term" value="F:fructose 1,6-bisphosphate 1-phosphatase activity"/>
    <property type="evidence" value="ECO:0007669"/>
    <property type="project" value="UniProtKB-UniRule"/>
</dbReference>
<evidence type="ECO:0000256" key="4">
    <source>
        <dbReference type="ARBA" id="ARBA00022490"/>
    </source>
</evidence>
<evidence type="ECO:0000256" key="5">
    <source>
        <dbReference type="ARBA" id="ARBA00022567"/>
    </source>
</evidence>
<proteinExistence type="inferred from homology"/>
<dbReference type="GO" id="GO:0006094">
    <property type="term" value="P:gluconeogenesis"/>
    <property type="evidence" value="ECO:0007669"/>
    <property type="project" value="UniProtKB-UniRule"/>
</dbReference>
<dbReference type="InterPro" id="IPR020548">
    <property type="entry name" value="Fructose_bisphosphatase_AS"/>
</dbReference>
<comment type="similarity">
    <text evidence="3 10 11">Belongs to the FBPase class 1 family.</text>
</comment>
<comment type="pathway">
    <text evidence="2">Carbohydrate biosynthesis; Calvin cycle.</text>
</comment>
<sequence length="358" mass="38890">MLADRTTLARFLNDERRRHPDAVGDLNSLILDVAIACKAIAGRVAHGALEGVLGAQGTVNVQGETQQKLDVMSNDIFIRATEWGGQVAGMASEELDDPYEIPAEFPRGKYLLVFDPLDGSSNIDVNVSVGSIFSVLRAPEGAAAAPTADDFLQPGTTQVAAGYAIYGPSTILVLTVGRGTHAFTLDPQLGEFILTREDIRIPESTSEFAINASNRRFWEPAVRRYVDECLAGRSGPRGKDFNMRWVASLVAETHRILTRGGVFLYPRDTKDPAKPGRLRLLYEANPVAFIVEQAGGAANTGHERILDVVPTGLHQRIALVFGAVEEVERVAKYHVENVDTGVDTPFYSTRGLFRATAN</sequence>
<evidence type="ECO:0000259" key="12">
    <source>
        <dbReference type="Pfam" id="PF00316"/>
    </source>
</evidence>
<protein>
    <recommendedName>
        <fullName evidence="10">Fructose-1,6-bisphosphatase class 1</fullName>
        <shortName evidence="10">FBPase class 1</shortName>
        <ecNumber evidence="10">3.1.3.11</ecNumber>
    </recommendedName>
    <alternativeName>
        <fullName evidence="10">D-fructose-1,6-bisphosphate 1-phosphohydrolase class 1</fullName>
    </alternativeName>
</protein>
<dbReference type="GO" id="GO:0005829">
    <property type="term" value="C:cytosol"/>
    <property type="evidence" value="ECO:0007669"/>
    <property type="project" value="TreeGrafter"/>
</dbReference>
<feature type="domain" description="Fructose-1-6-bisphosphatase class I N-terminal" evidence="12">
    <location>
        <begin position="7"/>
        <end position="197"/>
    </location>
</feature>
<keyword evidence="8 10" id="KW-0460">Magnesium</keyword>
<dbReference type="FunFam" id="3.40.190.80:FF:000011">
    <property type="entry name" value="Fructose-1,6-bisphosphatase class 1"/>
    <property type="match status" value="1"/>
</dbReference>
<dbReference type="GO" id="GO:0030388">
    <property type="term" value="P:fructose 1,6-bisphosphate metabolic process"/>
    <property type="evidence" value="ECO:0007669"/>
    <property type="project" value="TreeGrafter"/>
</dbReference>
<dbReference type="RefSeq" id="WP_147102545.1">
    <property type="nucleotide sequence ID" value="NZ_BJVJ01000004.1"/>
</dbReference>
<keyword evidence="9 10" id="KW-0119">Carbohydrate metabolism</keyword>
<evidence type="ECO:0000256" key="6">
    <source>
        <dbReference type="ARBA" id="ARBA00022723"/>
    </source>
</evidence>
<dbReference type="GO" id="GO:0019253">
    <property type="term" value="P:reductive pentose-phosphate cycle"/>
    <property type="evidence" value="ECO:0007669"/>
    <property type="project" value="UniProtKB-KW"/>
</dbReference>
<dbReference type="CDD" id="cd00354">
    <property type="entry name" value="FBPase"/>
    <property type="match status" value="1"/>
</dbReference>
<dbReference type="PIRSF" id="PIRSF500210">
    <property type="entry name" value="FBPtase"/>
    <property type="match status" value="1"/>
</dbReference>
<dbReference type="GO" id="GO:0000287">
    <property type="term" value="F:magnesium ion binding"/>
    <property type="evidence" value="ECO:0007669"/>
    <property type="project" value="UniProtKB-UniRule"/>
</dbReference>
<dbReference type="OrthoDB" id="9806756at2"/>